<accession>A0ABR0STF4</accession>
<reference evidence="2 3" key="1">
    <citation type="submission" date="2024-01" db="EMBL/GenBank/DDBJ databases">
        <title>Complete genome of Cladobotryum mycophilum ATHUM6906.</title>
        <authorList>
            <person name="Christinaki A.C."/>
            <person name="Myridakis A.I."/>
            <person name="Kouvelis V.N."/>
        </authorList>
    </citation>
    <scope>NUCLEOTIDE SEQUENCE [LARGE SCALE GENOMIC DNA]</scope>
    <source>
        <strain evidence="2 3">ATHUM6906</strain>
    </source>
</reference>
<protein>
    <submittedName>
        <fullName evidence="2">Uncharacterized protein</fullName>
    </submittedName>
</protein>
<dbReference type="Proteomes" id="UP001338125">
    <property type="component" value="Unassembled WGS sequence"/>
</dbReference>
<keyword evidence="1" id="KW-1133">Transmembrane helix</keyword>
<keyword evidence="1" id="KW-0812">Transmembrane</keyword>
<proteinExistence type="predicted"/>
<evidence type="ECO:0000256" key="1">
    <source>
        <dbReference type="SAM" id="Phobius"/>
    </source>
</evidence>
<dbReference type="EMBL" id="JAVFKD010000004">
    <property type="protein sequence ID" value="KAK5995010.1"/>
    <property type="molecule type" value="Genomic_DNA"/>
</dbReference>
<name>A0ABR0STF4_9HYPO</name>
<evidence type="ECO:0000313" key="2">
    <source>
        <dbReference type="EMBL" id="KAK5995010.1"/>
    </source>
</evidence>
<keyword evidence="3" id="KW-1185">Reference proteome</keyword>
<comment type="caution">
    <text evidence="2">The sequence shown here is derived from an EMBL/GenBank/DDBJ whole genome shotgun (WGS) entry which is preliminary data.</text>
</comment>
<evidence type="ECO:0000313" key="3">
    <source>
        <dbReference type="Proteomes" id="UP001338125"/>
    </source>
</evidence>
<gene>
    <name evidence="2" type="ORF">PT974_03400</name>
</gene>
<feature type="transmembrane region" description="Helical" evidence="1">
    <location>
        <begin position="116"/>
        <end position="138"/>
    </location>
</feature>
<organism evidence="2 3">
    <name type="scientific">Cladobotryum mycophilum</name>
    <dbReference type="NCBI Taxonomy" id="491253"/>
    <lineage>
        <taxon>Eukaryota</taxon>
        <taxon>Fungi</taxon>
        <taxon>Dikarya</taxon>
        <taxon>Ascomycota</taxon>
        <taxon>Pezizomycotina</taxon>
        <taxon>Sordariomycetes</taxon>
        <taxon>Hypocreomycetidae</taxon>
        <taxon>Hypocreales</taxon>
        <taxon>Hypocreaceae</taxon>
        <taxon>Cladobotryum</taxon>
    </lineage>
</organism>
<feature type="transmembrane region" description="Helical" evidence="1">
    <location>
        <begin position="158"/>
        <end position="175"/>
    </location>
</feature>
<keyword evidence="1" id="KW-0472">Membrane</keyword>
<sequence>MDGTGRRSHRNPTAEGLRQTIEHLERTVVLTSPPPPPLSPVALRLSILAGLEIYNTNYAAFLENDEIDPRSTRTHAMRLGMTRAHILLHISELSCWAEKLERQLLSRRQTEWTNHCFLALINQVAHIILLPALALFLSGTHLTSNQYPAPTVVAQLDTVLYMLQWFGYPIALYRIGTFEKGIAKLGSLREGLKAIERQVDGFRKAQSTACFDGATWNYIPWRLVRKLD</sequence>